<sequence>MTKDIPYVVDITSDSVSLAWRSAEIPSRIVDYSPVSYRIELQEVPFGHWITVAKGIPTTSFKLDNLHPNKEYAIRIRAENEFGISEPTGALILRKRAGMISNTDLF</sequence>
<dbReference type="SMART" id="SM00060">
    <property type="entry name" value="FN3"/>
    <property type="match status" value="1"/>
</dbReference>
<dbReference type="InterPro" id="IPR003961">
    <property type="entry name" value="FN3_dom"/>
</dbReference>
<dbReference type="PANTHER" id="PTHR13817:SF73">
    <property type="entry name" value="FIBRONECTIN TYPE-III DOMAIN-CONTAINING PROTEIN"/>
    <property type="match status" value="1"/>
</dbReference>
<evidence type="ECO:0000313" key="3">
    <source>
        <dbReference type="EMBL" id="KOF83613.1"/>
    </source>
</evidence>
<accession>A0A0L8H2W5</accession>
<dbReference type="Gene3D" id="2.60.40.10">
    <property type="entry name" value="Immunoglobulins"/>
    <property type="match status" value="1"/>
</dbReference>
<proteinExistence type="predicted"/>
<dbReference type="InterPro" id="IPR050964">
    <property type="entry name" value="Striated_Muscle_Regulatory"/>
</dbReference>
<dbReference type="PANTHER" id="PTHR13817">
    <property type="entry name" value="TITIN"/>
    <property type="match status" value="1"/>
</dbReference>
<keyword evidence="1" id="KW-0677">Repeat</keyword>
<protein>
    <recommendedName>
        <fullName evidence="2">Fibronectin type-III domain-containing protein</fullName>
    </recommendedName>
</protein>
<dbReference type="EMBL" id="KQ419414">
    <property type="protein sequence ID" value="KOF83613.1"/>
    <property type="molecule type" value="Genomic_DNA"/>
</dbReference>
<evidence type="ECO:0000259" key="2">
    <source>
        <dbReference type="PROSITE" id="PS50853"/>
    </source>
</evidence>
<dbReference type="Pfam" id="PF00041">
    <property type="entry name" value="fn3"/>
    <property type="match status" value="1"/>
</dbReference>
<dbReference type="AlphaFoldDB" id="A0A0L8H2W5"/>
<dbReference type="InterPro" id="IPR013783">
    <property type="entry name" value="Ig-like_fold"/>
</dbReference>
<dbReference type="CDD" id="cd00063">
    <property type="entry name" value="FN3"/>
    <property type="match status" value="1"/>
</dbReference>
<dbReference type="InterPro" id="IPR036116">
    <property type="entry name" value="FN3_sf"/>
</dbReference>
<name>A0A0L8H2W5_OCTBM</name>
<evidence type="ECO:0000256" key="1">
    <source>
        <dbReference type="ARBA" id="ARBA00022737"/>
    </source>
</evidence>
<dbReference type="PRINTS" id="PR00014">
    <property type="entry name" value="FNTYPEIII"/>
</dbReference>
<gene>
    <name evidence="3" type="ORF">OCBIM_22023454mg</name>
</gene>
<dbReference type="SUPFAM" id="SSF49265">
    <property type="entry name" value="Fibronectin type III"/>
    <property type="match status" value="1"/>
</dbReference>
<dbReference type="STRING" id="37653.A0A0L8H2W5"/>
<organism evidence="3">
    <name type="scientific">Octopus bimaculoides</name>
    <name type="common">California two-spotted octopus</name>
    <dbReference type="NCBI Taxonomy" id="37653"/>
    <lineage>
        <taxon>Eukaryota</taxon>
        <taxon>Metazoa</taxon>
        <taxon>Spiralia</taxon>
        <taxon>Lophotrochozoa</taxon>
        <taxon>Mollusca</taxon>
        <taxon>Cephalopoda</taxon>
        <taxon>Coleoidea</taxon>
        <taxon>Octopodiformes</taxon>
        <taxon>Octopoda</taxon>
        <taxon>Incirrata</taxon>
        <taxon>Octopodidae</taxon>
        <taxon>Octopus</taxon>
    </lineage>
</organism>
<reference evidence="3" key="1">
    <citation type="submission" date="2015-07" db="EMBL/GenBank/DDBJ databases">
        <title>MeaNS - Measles Nucleotide Surveillance Program.</title>
        <authorList>
            <person name="Tran T."/>
            <person name="Druce J."/>
        </authorList>
    </citation>
    <scope>NUCLEOTIDE SEQUENCE</scope>
    <source>
        <strain evidence="3">UCB-OBI-ISO-001</strain>
        <tissue evidence="3">Gonad</tissue>
    </source>
</reference>
<dbReference type="PROSITE" id="PS50853">
    <property type="entry name" value="FN3"/>
    <property type="match status" value="1"/>
</dbReference>
<feature type="domain" description="Fibronectin type-III" evidence="2">
    <location>
        <begin position="2"/>
        <end position="98"/>
    </location>
</feature>